<evidence type="ECO:0000256" key="5">
    <source>
        <dbReference type="SAM" id="Phobius"/>
    </source>
</evidence>
<dbReference type="Gene3D" id="1.20.1250.20">
    <property type="entry name" value="MFS general substrate transporter like domains"/>
    <property type="match status" value="2"/>
</dbReference>
<dbReference type="Proteomes" id="UP000029413">
    <property type="component" value="Chromosome 3"/>
</dbReference>
<feature type="transmembrane region" description="Helical" evidence="5">
    <location>
        <begin position="301"/>
        <end position="323"/>
    </location>
</feature>
<feature type="transmembrane region" description="Helical" evidence="5">
    <location>
        <begin position="393"/>
        <end position="414"/>
    </location>
</feature>
<feature type="transmembrane region" description="Helical" evidence="5">
    <location>
        <begin position="21"/>
        <end position="37"/>
    </location>
</feature>
<dbReference type="InterPro" id="IPR020846">
    <property type="entry name" value="MFS_dom"/>
</dbReference>
<feature type="transmembrane region" description="Helical" evidence="5">
    <location>
        <begin position="64"/>
        <end position="84"/>
    </location>
</feature>
<name>A0AAN0RMP9_9BURK</name>
<feature type="transmembrane region" description="Helical" evidence="5">
    <location>
        <begin position="225"/>
        <end position="247"/>
    </location>
</feature>
<proteinExistence type="predicted"/>
<dbReference type="GO" id="GO:0016020">
    <property type="term" value="C:membrane"/>
    <property type="evidence" value="ECO:0007669"/>
    <property type="project" value="UniProtKB-SubCell"/>
</dbReference>
<organism evidence="7 8">
    <name type="scientific">Burkholderia cenocepacia</name>
    <dbReference type="NCBI Taxonomy" id="95486"/>
    <lineage>
        <taxon>Bacteria</taxon>
        <taxon>Pseudomonadati</taxon>
        <taxon>Pseudomonadota</taxon>
        <taxon>Betaproteobacteria</taxon>
        <taxon>Burkholderiales</taxon>
        <taxon>Burkholderiaceae</taxon>
        <taxon>Burkholderia</taxon>
        <taxon>Burkholderia cepacia complex</taxon>
    </lineage>
</organism>
<accession>A0AAN0RMP9</accession>
<feature type="transmembrane region" description="Helical" evidence="5">
    <location>
        <begin position="329"/>
        <end position="349"/>
    </location>
</feature>
<reference evidence="7 8" key="1">
    <citation type="submission" date="2014-05" db="EMBL/GenBank/DDBJ databases">
        <authorList>
            <person name="Bishop-Lilly K.A."/>
            <person name="Broomall S.M."/>
            <person name="Chain P.S."/>
            <person name="Chertkov O."/>
            <person name="Coyne S.R."/>
            <person name="Daligault H.E."/>
            <person name="Davenport K.W."/>
            <person name="Erkkila T."/>
            <person name="Frey K.G."/>
            <person name="Gibbons H.S."/>
            <person name="Gu W."/>
            <person name="Jaissle J."/>
            <person name="Johnson S.L."/>
            <person name="Koroleva G.I."/>
            <person name="Ladner J.T."/>
            <person name="Lo C.-C."/>
            <person name="Minogue T.D."/>
            <person name="Munk C."/>
            <person name="Palacios G.F."/>
            <person name="Redden C.L."/>
            <person name="Rosenzweig C.N."/>
            <person name="Scholz M.B."/>
            <person name="Teshima H."/>
            <person name="Xu Y."/>
        </authorList>
    </citation>
    <scope>NUCLEOTIDE SEQUENCE [LARGE SCALE GENOMIC DNA]</scope>
    <source>
        <strain evidence="7 8">DDS 22E-1</strain>
    </source>
</reference>
<feature type="transmembrane region" description="Helical" evidence="5">
    <location>
        <begin position="180"/>
        <end position="199"/>
    </location>
</feature>
<dbReference type="InterPro" id="IPR050382">
    <property type="entry name" value="MFS_Na/Anion_cotransporter"/>
</dbReference>
<dbReference type="KEGG" id="bcen:DM39_6511"/>
<feature type="transmembrane region" description="Helical" evidence="5">
    <location>
        <begin position="91"/>
        <end position="111"/>
    </location>
</feature>
<dbReference type="AlphaFoldDB" id="A0AAN0RMP9"/>
<keyword evidence="4 5" id="KW-0472">Membrane</keyword>
<dbReference type="PANTHER" id="PTHR11662">
    <property type="entry name" value="SOLUTE CARRIER FAMILY 17"/>
    <property type="match status" value="1"/>
</dbReference>
<keyword evidence="2 5" id="KW-0812">Transmembrane</keyword>
<dbReference type="SUPFAM" id="SSF103473">
    <property type="entry name" value="MFS general substrate transporter"/>
    <property type="match status" value="1"/>
</dbReference>
<dbReference type="InterPro" id="IPR036259">
    <property type="entry name" value="MFS_trans_sf"/>
</dbReference>
<dbReference type="PROSITE" id="PS50850">
    <property type="entry name" value="MFS"/>
    <property type="match status" value="1"/>
</dbReference>
<dbReference type="InterPro" id="IPR011701">
    <property type="entry name" value="MFS"/>
</dbReference>
<gene>
    <name evidence="7" type="ORF">DM39_6511</name>
</gene>
<dbReference type="PANTHER" id="PTHR11662:SF399">
    <property type="entry name" value="FI19708P1-RELATED"/>
    <property type="match status" value="1"/>
</dbReference>
<evidence type="ECO:0000256" key="3">
    <source>
        <dbReference type="ARBA" id="ARBA00022989"/>
    </source>
</evidence>
<evidence type="ECO:0000256" key="1">
    <source>
        <dbReference type="ARBA" id="ARBA00004141"/>
    </source>
</evidence>
<dbReference type="GO" id="GO:0022857">
    <property type="term" value="F:transmembrane transporter activity"/>
    <property type="evidence" value="ECO:0007669"/>
    <property type="project" value="InterPro"/>
</dbReference>
<dbReference type="Pfam" id="PF07690">
    <property type="entry name" value="MFS_1"/>
    <property type="match status" value="1"/>
</dbReference>
<comment type="subcellular location">
    <subcellularLocation>
        <location evidence="1">Membrane</location>
        <topology evidence="1">Multi-pass membrane protein</topology>
    </subcellularLocation>
</comment>
<feature type="transmembrane region" description="Helical" evidence="5">
    <location>
        <begin position="361"/>
        <end position="387"/>
    </location>
</feature>
<evidence type="ECO:0000313" key="8">
    <source>
        <dbReference type="Proteomes" id="UP000029413"/>
    </source>
</evidence>
<keyword evidence="8" id="KW-1185">Reference proteome</keyword>
<feature type="transmembrane region" description="Helical" evidence="5">
    <location>
        <begin position="117"/>
        <end position="138"/>
    </location>
</feature>
<feature type="domain" description="Major facilitator superfamily (MFS) profile" evidence="6">
    <location>
        <begin position="24"/>
        <end position="419"/>
    </location>
</feature>
<sequence length="429" mass="45932">MNRNLEMANTGAGARSSAERPWTILLLLTIGWMISFIDRTSLSSAMADKAFILEFGLTSVQRGWLSSAIFWSYALLQLPMGWVVDRYGVKWPYTICFALWCLSAAATSLTHSLSSLIIVRLLIGASEAVVLPASYRFIANRFDESQKGTATGIFSLGGKIGPAIGAAVAAWLIIAYSWKAMFVITGLMGLTWLIPWLAMAKNDFPSKDQLAAAKRRATSVPLRNLLVSPVVWGGFIMTFSYSYFVFYCATWMPSYLVEQRGLSLMKSGLLTAVSFVCVAVVAVTAGWAADRIIGRGKDPLIVRKAFVVAGALGGMTVICGAYASSQTMAVFWNIASLSLAGLATANNLALSKLTLIPKPAIGLNTGLLTVATSLAGGVSASLCGWLLHVGGSYTLPMLSVCVFLFLGAASAVILMRRKWAPKVNEGFAV</sequence>
<feature type="transmembrane region" description="Helical" evidence="5">
    <location>
        <begin position="267"/>
        <end position="289"/>
    </location>
</feature>
<keyword evidence="3 5" id="KW-1133">Transmembrane helix</keyword>
<feature type="transmembrane region" description="Helical" evidence="5">
    <location>
        <begin position="150"/>
        <end position="174"/>
    </location>
</feature>
<dbReference type="EMBL" id="CP007782">
    <property type="protein sequence ID" value="AIO30547.1"/>
    <property type="molecule type" value="Genomic_DNA"/>
</dbReference>
<evidence type="ECO:0000256" key="2">
    <source>
        <dbReference type="ARBA" id="ARBA00022692"/>
    </source>
</evidence>
<evidence type="ECO:0000256" key="4">
    <source>
        <dbReference type="ARBA" id="ARBA00023136"/>
    </source>
</evidence>
<protein>
    <submittedName>
        <fullName evidence="7">Major Facilitator Superfamily protein</fullName>
    </submittedName>
</protein>
<evidence type="ECO:0000259" key="6">
    <source>
        <dbReference type="PROSITE" id="PS50850"/>
    </source>
</evidence>
<evidence type="ECO:0000313" key="7">
    <source>
        <dbReference type="EMBL" id="AIO30547.1"/>
    </source>
</evidence>